<evidence type="ECO:0000256" key="1">
    <source>
        <dbReference type="SAM" id="MobiDB-lite"/>
    </source>
</evidence>
<name>M7B8V1_CHEMY</name>
<feature type="region of interest" description="Disordered" evidence="1">
    <location>
        <begin position="1"/>
        <end position="31"/>
    </location>
</feature>
<dbReference type="EMBL" id="KB532578">
    <property type="protein sequence ID" value="EMP34371.1"/>
    <property type="molecule type" value="Genomic_DNA"/>
</dbReference>
<gene>
    <name evidence="2" type="ORF">UY3_08484</name>
</gene>
<sequence length="276" mass="29570">MQAESMGEWQQSTHHSGDTTLPLAGSTSKHTTFSDRIPTELFMQISERLELMVSTASRSSHWLGTANRGHWELRAAVPVDTQTNTSATLKPVIMLSTTVFQKRQTRGIGLIIPKILSVKNLHTRITKVLLTKSADVNSAMSAGDLSCRQSYRCSVGVEGFCQWVSSLLSTSGYTAAPFSGTACSGTAVSLKAADGLGSTTIDTTQLNMSVTDPTAWATAMNNLGMVPVGLAGQQLVTGGVDLDCGFTKTAKLRATVKLQGHHCEYSELACVFIHRD</sequence>
<evidence type="ECO:0000313" key="3">
    <source>
        <dbReference type="Proteomes" id="UP000031443"/>
    </source>
</evidence>
<dbReference type="AlphaFoldDB" id="M7B8V1"/>
<protein>
    <submittedName>
        <fullName evidence="2">Ecto-NOX disulfide-thiol exchanger 1</fullName>
    </submittedName>
</protein>
<keyword evidence="3" id="KW-1185">Reference proteome</keyword>
<organism evidence="2 3">
    <name type="scientific">Chelonia mydas</name>
    <name type="common">Green sea-turtle</name>
    <name type="synonym">Chelonia agassizi</name>
    <dbReference type="NCBI Taxonomy" id="8469"/>
    <lineage>
        <taxon>Eukaryota</taxon>
        <taxon>Metazoa</taxon>
        <taxon>Chordata</taxon>
        <taxon>Craniata</taxon>
        <taxon>Vertebrata</taxon>
        <taxon>Euteleostomi</taxon>
        <taxon>Archelosauria</taxon>
        <taxon>Testudinata</taxon>
        <taxon>Testudines</taxon>
        <taxon>Cryptodira</taxon>
        <taxon>Durocryptodira</taxon>
        <taxon>Americhelydia</taxon>
        <taxon>Chelonioidea</taxon>
        <taxon>Cheloniidae</taxon>
        <taxon>Chelonia</taxon>
    </lineage>
</organism>
<proteinExistence type="predicted"/>
<reference evidence="3" key="1">
    <citation type="journal article" date="2013" name="Nat. Genet.">
        <title>The draft genomes of soft-shell turtle and green sea turtle yield insights into the development and evolution of the turtle-specific body plan.</title>
        <authorList>
            <person name="Wang Z."/>
            <person name="Pascual-Anaya J."/>
            <person name="Zadissa A."/>
            <person name="Li W."/>
            <person name="Niimura Y."/>
            <person name="Huang Z."/>
            <person name="Li C."/>
            <person name="White S."/>
            <person name="Xiong Z."/>
            <person name="Fang D."/>
            <person name="Wang B."/>
            <person name="Ming Y."/>
            <person name="Chen Y."/>
            <person name="Zheng Y."/>
            <person name="Kuraku S."/>
            <person name="Pignatelli M."/>
            <person name="Herrero J."/>
            <person name="Beal K."/>
            <person name="Nozawa M."/>
            <person name="Li Q."/>
            <person name="Wang J."/>
            <person name="Zhang H."/>
            <person name="Yu L."/>
            <person name="Shigenobu S."/>
            <person name="Wang J."/>
            <person name="Liu J."/>
            <person name="Flicek P."/>
            <person name="Searle S."/>
            <person name="Wang J."/>
            <person name="Kuratani S."/>
            <person name="Yin Y."/>
            <person name="Aken B."/>
            <person name="Zhang G."/>
            <person name="Irie N."/>
        </authorList>
    </citation>
    <scope>NUCLEOTIDE SEQUENCE [LARGE SCALE GENOMIC DNA]</scope>
</reference>
<accession>M7B8V1</accession>
<dbReference type="Proteomes" id="UP000031443">
    <property type="component" value="Unassembled WGS sequence"/>
</dbReference>
<evidence type="ECO:0000313" key="2">
    <source>
        <dbReference type="EMBL" id="EMP34371.1"/>
    </source>
</evidence>